<sequence>MEKTKASWHAEDINAVMDALDAHPEGLSSDEAKRRLAETGPNSLPQPARHGFIVRFLRHFHNLLIYVLLASAVITALLGHWVDTVVILAVVVLNAVIGVIQEGKAERAMDAIRHMLAPKAAVLRDGKRTTVPGDQLVPGDMVLLDAGDKVPADMRLHSCRGMSIQEAILTGESVPVEKTTGSVAVDAPLGDRSGMAYSGTLVTTGAARGVVVATGAATEIGHISTMIAGVETLTTPLTRQMAIFSRWLTVFILTLAAVILAFGYLVQGQPFGDIFTAVVGLSVAAIPEGLPAVLTVTLAIGVQTMARRRAIVRRLPAIETLGSVSVICSDKTGTLTRNEMMVATACIGDAELAVEGEGYRPEGDIQVPGESQPEALKSLALVAALCNDAALHHRDDVWTVEGDPMEGALLAFAGKAGVTASVTKQEWVRSDSIPFDTRHRFMATLDHDHEHHVQIHVKGAPETLYDRCTHMRALDGSTLPFDRDHWHGRSEALASRGQRVLALASRSLEAGTTSLAMDDVEDGLVFEGLVGLIDPPRPEAIKAVAACHRASIDVKMITGDHAGTAAAIGAQIGLRHTDRVLTGAEIDALDDNALADAVRETDVFARTSPEHKLRLVTALQQLGYVVAMTGDGVNDAPALKRADAGIAMGRSGSEAAKEASELVLLDDNFSTIVGAVEAGRTVYDNLKKIIAFLLPVNGGESLSLLLAILLGLTLPITAAQILWVNMVSSVALAMALAFEPTEPDTLSRPPREPGAPILSRSLVLRIGLVSLMFCSGVFGIFWWATGQGLDEATARTMAVNTLVVMEIFYLFSVRYSYGTSLSLTGVKGTPAVWTALVIVTGLQLAFTYLPWLAVWFDARALNVAQGAQVLAVGVLMLLVMESGKWLQRRYALGGRGV</sequence>
<dbReference type="PRINTS" id="PR00120">
    <property type="entry name" value="HATPASE"/>
</dbReference>
<dbReference type="AlphaFoldDB" id="A0A4R2KC03"/>
<dbReference type="InterPro" id="IPR059000">
    <property type="entry name" value="ATPase_P-type_domA"/>
</dbReference>
<keyword evidence="3" id="KW-1003">Cell membrane</keyword>
<feature type="transmembrane region" description="Helical" evidence="10">
    <location>
        <begin position="247"/>
        <end position="266"/>
    </location>
</feature>
<evidence type="ECO:0000256" key="7">
    <source>
        <dbReference type="ARBA" id="ARBA00022967"/>
    </source>
</evidence>
<keyword evidence="13" id="KW-1185">Reference proteome</keyword>
<dbReference type="PRINTS" id="PR00119">
    <property type="entry name" value="CATATPASE"/>
</dbReference>
<dbReference type="InterPro" id="IPR018303">
    <property type="entry name" value="ATPase_P-typ_P_site"/>
</dbReference>
<evidence type="ECO:0000256" key="2">
    <source>
        <dbReference type="ARBA" id="ARBA00005675"/>
    </source>
</evidence>
<dbReference type="SUPFAM" id="SSF81653">
    <property type="entry name" value="Calcium ATPase, transduction domain A"/>
    <property type="match status" value="1"/>
</dbReference>
<dbReference type="FunFam" id="3.40.50.1000:FF:000028">
    <property type="entry name" value="Calcium-transporting P-type ATPase, putative"/>
    <property type="match status" value="1"/>
</dbReference>
<dbReference type="SFLD" id="SFLDF00027">
    <property type="entry name" value="p-type_atpase"/>
    <property type="match status" value="1"/>
</dbReference>
<dbReference type="RefSeq" id="WP_117319617.1">
    <property type="nucleotide sequence ID" value="NZ_QQSW01000031.1"/>
</dbReference>
<dbReference type="Proteomes" id="UP000294980">
    <property type="component" value="Unassembled WGS sequence"/>
</dbReference>
<evidence type="ECO:0000256" key="5">
    <source>
        <dbReference type="ARBA" id="ARBA00022741"/>
    </source>
</evidence>
<dbReference type="Pfam" id="PF00690">
    <property type="entry name" value="Cation_ATPase_N"/>
    <property type="match status" value="1"/>
</dbReference>
<comment type="similarity">
    <text evidence="2">Belongs to the cation transport ATPase (P-type) (TC 3.A.3) family. Type IIA subfamily.</text>
</comment>
<keyword evidence="8 10" id="KW-1133">Transmembrane helix</keyword>
<feature type="transmembrane region" description="Helical" evidence="10">
    <location>
        <begin position="762"/>
        <end position="785"/>
    </location>
</feature>
<dbReference type="InterPro" id="IPR006068">
    <property type="entry name" value="ATPase_P-typ_cation-transptr_C"/>
</dbReference>
<evidence type="ECO:0000313" key="12">
    <source>
        <dbReference type="EMBL" id="TCO71003.1"/>
    </source>
</evidence>
<reference evidence="12 13" key="1">
    <citation type="submission" date="2019-03" db="EMBL/GenBank/DDBJ databases">
        <title>Genomic Encyclopedia of Type Strains, Phase IV (KMG-IV): sequencing the most valuable type-strain genomes for metagenomic binning, comparative biology and taxonomic classification.</title>
        <authorList>
            <person name="Goeker M."/>
        </authorList>
    </citation>
    <scope>NUCLEOTIDE SEQUENCE [LARGE SCALE GENOMIC DNA]</scope>
    <source>
        <strain evidence="12 13">DSM 23344</strain>
    </source>
</reference>
<dbReference type="Gene3D" id="2.70.150.10">
    <property type="entry name" value="Calcium-transporting ATPase, cytoplasmic transduction domain A"/>
    <property type="match status" value="1"/>
</dbReference>
<evidence type="ECO:0000256" key="6">
    <source>
        <dbReference type="ARBA" id="ARBA00022840"/>
    </source>
</evidence>
<dbReference type="PANTHER" id="PTHR43294:SF21">
    <property type="entry name" value="CATION TRANSPORTING ATPASE"/>
    <property type="match status" value="1"/>
</dbReference>
<keyword evidence="4 10" id="KW-0812">Transmembrane</keyword>
<dbReference type="InterPro" id="IPR050510">
    <property type="entry name" value="Cation_transp_ATPase_P-type"/>
</dbReference>
<dbReference type="GO" id="GO:0006883">
    <property type="term" value="P:intracellular sodium ion homeostasis"/>
    <property type="evidence" value="ECO:0007669"/>
    <property type="project" value="TreeGrafter"/>
</dbReference>
<feature type="transmembrane region" description="Helical" evidence="10">
    <location>
        <begin position="797"/>
        <end position="817"/>
    </location>
</feature>
<keyword evidence="9 10" id="KW-0472">Membrane</keyword>
<gene>
    <name evidence="12" type="ORF">EV688_12416</name>
</gene>
<dbReference type="Gene3D" id="3.40.50.1000">
    <property type="entry name" value="HAD superfamily/HAD-like"/>
    <property type="match status" value="1"/>
</dbReference>
<dbReference type="InterPro" id="IPR008250">
    <property type="entry name" value="ATPase_P-typ_transduc_dom_A_sf"/>
</dbReference>
<dbReference type="InterPro" id="IPR023214">
    <property type="entry name" value="HAD_sf"/>
</dbReference>
<evidence type="ECO:0000259" key="11">
    <source>
        <dbReference type="SMART" id="SM00831"/>
    </source>
</evidence>
<name>A0A4R2KC03_9GAMM</name>
<dbReference type="GO" id="GO:1902600">
    <property type="term" value="P:proton transmembrane transport"/>
    <property type="evidence" value="ECO:0007669"/>
    <property type="project" value="TreeGrafter"/>
</dbReference>
<evidence type="ECO:0000313" key="13">
    <source>
        <dbReference type="Proteomes" id="UP000294980"/>
    </source>
</evidence>
<dbReference type="InterPro" id="IPR044492">
    <property type="entry name" value="P_typ_ATPase_HD_dom"/>
</dbReference>
<dbReference type="SMART" id="SM00831">
    <property type="entry name" value="Cation_ATPase_N"/>
    <property type="match status" value="1"/>
</dbReference>
<dbReference type="SUPFAM" id="SSF81660">
    <property type="entry name" value="Metal cation-transporting ATPase, ATP-binding domain N"/>
    <property type="match status" value="1"/>
</dbReference>
<dbReference type="GO" id="GO:0036376">
    <property type="term" value="P:sodium ion export across plasma membrane"/>
    <property type="evidence" value="ECO:0007669"/>
    <property type="project" value="TreeGrafter"/>
</dbReference>
<dbReference type="CDD" id="cd02080">
    <property type="entry name" value="P-type_ATPase_cation"/>
    <property type="match status" value="1"/>
</dbReference>
<dbReference type="InterPro" id="IPR036412">
    <property type="entry name" value="HAD-like_sf"/>
</dbReference>
<dbReference type="GO" id="GO:0030007">
    <property type="term" value="P:intracellular potassium ion homeostasis"/>
    <property type="evidence" value="ECO:0007669"/>
    <property type="project" value="TreeGrafter"/>
</dbReference>
<dbReference type="PANTHER" id="PTHR43294">
    <property type="entry name" value="SODIUM/POTASSIUM-TRANSPORTING ATPASE SUBUNIT ALPHA"/>
    <property type="match status" value="1"/>
</dbReference>
<feature type="transmembrane region" description="Helical" evidence="10">
    <location>
        <begin position="863"/>
        <end position="880"/>
    </location>
</feature>
<organism evidence="12 13">
    <name type="scientific">Chromatocurvus halotolerans</name>
    <dbReference type="NCBI Taxonomy" id="1132028"/>
    <lineage>
        <taxon>Bacteria</taxon>
        <taxon>Pseudomonadati</taxon>
        <taxon>Pseudomonadota</taxon>
        <taxon>Gammaproteobacteria</taxon>
        <taxon>Cellvibrionales</taxon>
        <taxon>Halieaceae</taxon>
        <taxon>Chromatocurvus</taxon>
    </lineage>
</organism>
<proteinExistence type="inferred from homology"/>
<dbReference type="SFLD" id="SFLDS00003">
    <property type="entry name" value="Haloacid_Dehalogenase"/>
    <property type="match status" value="1"/>
</dbReference>
<dbReference type="InterPro" id="IPR004014">
    <property type="entry name" value="ATPase_P-typ_cation-transptr_N"/>
</dbReference>
<dbReference type="PROSITE" id="PS00154">
    <property type="entry name" value="ATPASE_E1_E2"/>
    <property type="match status" value="1"/>
</dbReference>
<dbReference type="GO" id="GO:0005886">
    <property type="term" value="C:plasma membrane"/>
    <property type="evidence" value="ECO:0007669"/>
    <property type="project" value="UniProtKB-SubCell"/>
</dbReference>
<dbReference type="Pfam" id="PF00122">
    <property type="entry name" value="E1-E2_ATPase"/>
    <property type="match status" value="1"/>
</dbReference>
<evidence type="ECO:0000256" key="8">
    <source>
        <dbReference type="ARBA" id="ARBA00022989"/>
    </source>
</evidence>
<dbReference type="Pfam" id="PF13246">
    <property type="entry name" value="Cation_ATPase"/>
    <property type="match status" value="1"/>
</dbReference>
<evidence type="ECO:0000256" key="4">
    <source>
        <dbReference type="ARBA" id="ARBA00022692"/>
    </source>
</evidence>
<dbReference type="SUPFAM" id="SSF56784">
    <property type="entry name" value="HAD-like"/>
    <property type="match status" value="1"/>
</dbReference>
<feature type="transmembrane region" description="Helical" evidence="10">
    <location>
        <begin position="689"/>
        <end position="714"/>
    </location>
</feature>
<dbReference type="Pfam" id="PF00689">
    <property type="entry name" value="Cation_ATPase_C"/>
    <property type="match status" value="1"/>
</dbReference>
<dbReference type="InterPro" id="IPR023299">
    <property type="entry name" value="ATPase_P-typ_cyto_dom_N"/>
</dbReference>
<dbReference type="SFLD" id="SFLDG00002">
    <property type="entry name" value="C1.7:_P-type_atpase_like"/>
    <property type="match status" value="1"/>
</dbReference>
<dbReference type="FunFam" id="3.40.50.1000:FF:000001">
    <property type="entry name" value="Phospholipid-transporting ATPase IC"/>
    <property type="match status" value="1"/>
</dbReference>
<dbReference type="OrthoDB" id="9814270at2"/>
<keyword evidence="6" id="KW-0067">ATP-binding</keyword>
<feature type="transmembrane region" description="Helical" evidence="10">
    <location>
        <begin position="59"/>
        <end position="78"/>
    </location>
</feature>
<dbReference type="SUPFAM" id="SSF81665">
    <property type="entry name" value="Calcium ATPase, transmembrane domain M"/>
    <property type="match status" value="1"/>
</dbReference>
<feature type="transmembrane region" description="Helical" evidence="10">
    <location>
        <begin position="278"/>
        <end position="300"/>
    </location>
</feature>
<feature type="transmembrane region" description="Helical" evidence="10">
    <location>
        <begin position="720"/>
        <end position="741"/>
    </location>
</feature>
<dbReference type="EMBL" id="SLWX01000024">
    <property type="protein sequence ID" value="TCO71003.1"/>
    <property type="molecule type" value="Genomic_DNA"/>
</dbReference>
<evidence type="ECO:0000256" key="1">
    <source>
        <dbReference type="ARBA" id="ARBA00004651"/>
    </source>
</evidence>
<evidence type="ECO:0000256" key="10">
    <source>
        <dbReference type="SAM" id="Phobius"/>
    </source>
</evidence>
<dbReference type="Gene3D" id="1.20.1110.10">
    <property type="entry name" value="Calcium-transporting ATPase, transmembrane domain"/>
    <property type="match status" value="1"/>
</dbReference>
<dbReference type="NCBIfam" id="TIGR01494">
    <property type="entry name" value="ATPase_P-type"/>
    <property type="match status" value="2"/>
</dbReference>
<dbReference type="Gene3D" id="3.40.1110.10">
    <property type="entry name" value="Calcium-transporting ATPase, cytoplasmic domain N"/>
    <property type="match status" value="1"/>
</dbReference>
<dbReference type="InterPro" id="IPR001757">
    <property type="entry name" value="P_typ_ATPase"/>
</dbReference>
<feature type="transmembrane region" description="Helical" evidence="10">
    <location>
        <begin position="84"/>
        <end position="100"/>
    </location>
</feature>
<evidence type="ECO:0000256" key="3">
    <source>
        <dbReference type="ARBA" id="ARBA00022475"/>
    </source>
</evidence>
<dbReference type="GO" id="GO:0016887">
    <property type="term" value="F:ATP hydrolysis activity"/>
    <property type="evidence" value="ECO:0007669"/>
    <property type="project" value="InterPro"/>
</dbReference>
<keyword evidence="7" id="KW-1278">Translocase</keyword>
<evidence type="ECO:0000256" key="9">
    <source>
        <dbReference type="ARBA" id="ARBA00023136"/>
    </source>
</evidence>
<keyword evidence="5" id="KW-0547">Nucleotide-binding</keyword>
<dbReference type="GO" id="GO:0005524">
    <property type="term" value="F:ATP binding"/>
    <property type="evidence" value="ECO:0007669"/>
    <property type="project" value="UniProtKB-KW"/>
</dbReference>
<dbReference type="InterPro" id="IPR023298">
    <property type="entry name" value="ATPase_P-typ_TM_dom_sf"/>
</dbReference>
<dbReference type="GO" id="GO:0005391">
    <property type="term" value="F:P-type sodium:potassium-exchanging transporter activity"/>
    <property type="evidence" value="ECO:0007669"/>
    <property type="project" value="TreeGrafter"/>
</dbReference>
<accession>A0A4R2KC03</accession>
<feature type="transmembrane region" description="Helical" evidence="10">
    <location>
        <begin position="829"/>
        <end position="851"/>
    </location>
</feature>
<comment type="subcellular location">
    <subcellularLocation>
        <location evidence="1">Cell membrane</location>
        <topology evidence="1">Multi-pass membrane protein</topology>
    </subcellularLocation>
</comment>
<feature type="domain" description="Cation-transporting P-type ATPase N-terminal" evidence="11">
    <location>
        <begin position="7"/>
        <end position="80"/>
    </location>
</feature>
<protein>
    <submittedName>
        <fullName evidence="12">P-type E1-E2 ATPase</fullName>
    </submittedName>
</protein>
<comment type="caution">
    <text evidence="12">The sequence shown here is derived from an EMBL/GenBank/DDBJ whole genome shotgun (WGS) entry which is preliminary data.</text>
</comment>
<dbReference type="GO" id="GO:1990573">
    <property type="term" value="P:potassium ion import across plasma membrane"/>
    <property type="evidence" value="ECO:0007669"/>
    <property type="project" value="TreeGrafter"/>
</dbReference>